<evidence type="ECO:0000313" key="6">
    <source>
        <dbReference type="Proteomes" id="UP000019024"/>
    </source>
</evidence>
<dbReference type="GeneID" id="25147440"/>
<keyword evidence="2" id="KW-0547">Nucleotide-binding</keyword>
<reference evidence="5 6" key="1">
    <citation type="submission" date="2014-01" db="EMBL/GenBank/DDBJ databases">
        <authorList>
            <consortium name="DOE Joint Genome Institute"/>
            <person name="Anderson I."/>
            <person name="Huntemann M."/>
            <person name="Han J."/>
            <person name="Chen A."/>
            <person name="Kyrpides N."/>
            <person name="Mavromatis K."/>
            <person name="Markowitz V."/>
            <person name="Palaniappan K."/>
            <person name="Ivanova N."/>
            <person name="Schaumberg A."/>
            <person name="Pati A."/>
            <person name="Liolios K."/>
            <person name="Nordberg H.P."/>
            <person name="Cantor M.N."/>
            <person name="Hua S.X."/>
            <person name="Woyke T."/>
        </authorList>
    </citation>
    <scope>NUCLEOTIDE SEQUENCE [LARGE SCALE GENOMIC DNA]</scope>
    <source>
        <strain evidence="5 6">XH-48</strain>
        <plasmid evidence="6">2</plasmid>
    </source>
</reference>
<protein>
    <recommendedName>
        <fullName evidence="4">ABC transporter domain-containing protein</fullName>
    </recommendedName>
</protein>
<dbReference type="Pfam" id="PF00005">
    <property type="entry name" value="ABC_tran"/>
    <property type="match status" value="1"/>
</dbReference>
<dbReference type="Pfam" id="PF08352">
    <property type="entry name" value="oligo_HPY"/>
    <property type="match status" value="1"/>
</dbReference>
<dbReference type="RefSeq" id="WP_049954882.1">
    <property type="nucleotide sequence ID" value="NZ_CP007057.1"/>
</dbReference>
<dbReference type="GO" id="GO:0015833">
    <property type="term" value="P:peptide transport"/>
    <property type="evidence" value="ECO:0007669"/>
    <property type="project" value="InterPro"/>
</dbReference>
<dbReference type="Gene3D" id="3.40.50.300">
    <property type="entry name" value="P-loop containing nucleotide triphosphate hydrolases"/>
    <property type="match status" value="1"/>
</dbReference>
<keyword evidence="3" id="KW-0067">ATP-binding</keyword>
<dbReference type="GO" id="GO:0055085">
    <property type="term" value="P:transmembrane transport"/>
    <property type="evidence" value="ECO:0007669"/>
    <property type="project" value="UniProtKB-ARBA"/>
</dbReference>
<geneLocation type="plasmid" evidence="5">
    <name>unnamed</name>
</geneLocation>
<evidence type="ECO:0000256" key="1">
    <source>
        <dbReference type="ARBA" id="ARBA00022448"/>
    </source>
</evidence>
<accession>W0JU31</accession>
<dbReference type="PROSITE" id="PS00211">
    <property type="entry name" value="ABC_TRANSPORTER_1"/>
    <property type="match status" value="1"/>
</dbReference>
<dbReference type="FunFam" id="3.40.50.300:FF:000016">
    <property type="entry name" value="Oligopeptide ABC transporter ATP-binding component"/>
    <property type="match status" value="1"/>
</dbReference>
<dbReference type="SUPFAM" id="SSF52540">
    <property type="entry name" value="P-loop containing nucleoside triphosphate hydrolases"/>
    <property type="match status" value="1"/>
</dbReference>
<dbReference type="InterPro" id="IPR027417">
    <property type="entry name" value="P-loop_NTPase"/>
</dbReference>
<dbReference type="eggNOG" id="arCOG00184">
    <property type="taxonomic scope" value="Archaea"/>
</dbReference>
<keyword evidence="5" id="KW-0614">Plasmid</keyword>
<dbReference type="InterPro" id="IPR050319">
    <property type="entry name" value="ABC_transp_ATP-bind"/>
</dbReference>
<keyword evidence="1" id="KW-0813">Transport</keyword>
<evidence type="ECO:0000313" key="5">
    <source>
        <dbReference type="EMBL" id="AHG02099.1"/>
    </source>
</evidence>
<proteinExistence type="predicted"/>
<evidence type="ECO:0000256" key="2">
    <source>
        <dbReference type="ARBA" id="ARBA00022741"/>
    </source>
</evidence>
<dbReference type="EMBL" id="CP007057">
    <property type="protein sequence ID" value="AHG02099.1"/>
    <property type="molecule type" value="Genomic_DNA"/>
</dbReference>
<organism evidence="5 6">
    <name type="scientific">Halostagnicola larsenii XH-48</name>
    <dbReference type="NCBI Taxonomy" id="797299"/>
    <lineage>
        <taxon>Archaea</taxon>
        <taxon>Methanobacteriati</taxon>
        <taxon>Methanobacteriota</taxon>
        <taxon>Stenosarchaea group</taxon>
        <taxon>Halobacteria</taxon>
        <taxon>Halobacteriales</taxon>
        <taxon>Natrialbaceae</taxon>
        <taxon>Halostagnicola</taxon>
    </lineage>
</organism>
<dbReference type="InterPro" id="IPR017871">
    <property type="entry name" value="ABC_transporter-like_CS"/>
</dbReference>
<dbReference type="OrthoDB" id="18209at2157"/>
<evidence type="ECO:0000259" key="4">
    <source>
        <dbReference type="PROSITE" id="PS50893"/>
    </source>
</evidence>
<dbReference type="CDD" id="cd03257">
    <property type="entry name" value="ABC_NikE_OppD_transporters"/>
    <property type="match status" value="1"/>
</dbReference>
<keyword evidence="6" id="KW-1185">Reference proteome</keyword>
<feature type="domain" description="ABC transporter" evidence="4">
    <location>
        <begin position="10"/>
        <end position="267"/>
    </location>
</feature>
<dbReference type="Proteomes" id="UP000019024">
    <property type="component" value="Plasmid unnamed2"/>
</dbReference>
<dbReference type="KEGG" id="hlr:HALLA_01985"/>
<name>W0JU31_9EURY</name>
<dbReference type="GO" id="GO:0005524">
    <property type="term" value="F:ATP binding"/>
    <property type="evidence" value="ECO:0007669"/>
    <property type="project" value="UniProtKB-KW"/>
</dbReference>
<dbReference type="AlphaFoldDB" id="W0JU31"/>
<dbReference type="SMART" id="SM00382">
    <property type="entry name" value="AAA"/>
    <property type="match status" value="1"/>
</dbReference>
<dbReference type="InterPro" id="IPR003439">
    <property type="entry name" value="ABC_transporter-like_ATP-bd"/>
</dbReference>
<dbReference type="HOGENOM" id="CLU_000604_1_23_2"/>
<dbReference type="NCBIfam" id="TIGR01727">
    <property type="entry name" value="oligo_HPY"/>
    <property type="match status" value="1"/>
</dbReference>
<dbReference type="PANTHER" id="PTHR43776">
    <property type="entry name" value="TRANSPORT ATP-BINDING PROTEIN"/>
    <property type="match status" value="1"/>
</dbReference>
<evidence type="ECO:0000256" key="3">
    <source>
        <dbReference type="ARBA" id="ARBA00022840"/>
    </source>
</evidence>
<dbReference type="InterPro" id="IPR013563">
    <property type="entry name" value="Oligopep_ABC_C"/>
</dbReference>
<dbReference type="GO" id="GO:0016887">
    <property type="term" value="F:ATP hydrolysis activity"/>
    <property type="evidence" value="ECO:0007669"/>
    <property type="project" value="InterPro"/>
</dbReference>
<dbReference type="PROSITE" id="PS50893">
    <property type="entry name" value="ABC_TRANSPORTER_2"/>
    <property type="match status" value="1"/>
</dbReference>
<gene>
    <name evidence="5" type="ORF">HALLA_01985</name>
</gene>
<sequence length="353" mass="39843">MTTDDTEPILELRDVEKHFDQSTNIAETVRQTLFGESQEPVRAVDGVDLELSENQVHGIIGESGCGKSTLLLTLMGEHDPTSGEILFKGQPIAEFTKADWKQLRRKIQVIFQDPFNTMNPHFTVRETLKEPFKIHDIETDEGELLDMLETVRLTPPEEYIDRRESQLSGGEKQRVSIARALILEPEVVLADEPVSMLDVSTQASILKLLSELTEEYDVSMFYVSHDLSTVSYVCDRVNVMYLGRIIESAPTRKILTDPKHPYTQALINAIPIPDPFHKRTWTELDGTPGDAQNLPTGCRFKDRCPERMDVCDQQPAFKRHGEGNSHQVACHLYDKQTVGHSPAEITETGVSEQ</sequence>
<dbReference type="InterPro" id="IPR003593">
    <property type="entry name" value="AAA+_ATPase"/>
</dbReference>